<sequence>MLFLMILETANMGAQVRIGGSEAPNEAAVLDLNVTDKAIGTKGLALPRVDLTDNTVEITSGVANLKGMLVYNTTAALGEGVYYWSGSQWVKVTDSSTYSGSASIDLTNGEFRLKALTGDVTTAANSVATTIGSGKVTKEKIAVGAVDSAQLAAAAIWPTHIAKDAITTAKIADKAVTLSKISVSPADSNMVLVVGTDGSLNTNSFNRSWYRVESNKTAALNVPVSWKKIFDDSLKVARIPFRLAVVRVDGILNGDICTHEPYGVGELHAGLNKIDVSWHQQRGDTVSLRVKCYRPE</sequence>
<name>A0A388TEK9_TERA1</name>
<evidence type="ECO:0000313" key="2">
    <source>
        <dbReference type="Proteomes" id="UP000269352"/>
    </source>
</evidence>
<dbReference type="EMBL" id="BGZN01000198">
    <property type="protein sequence ID" value="GBR75223.1"/>
    <property type="molecule type" value="Genomic_DNA"/>
</dbReference>
<organism evidence="1 2">
    <name type="scientific">Termititenax aidoneus</name>
    <dbReference type="NCBI Taxonomy" id="2218524"/>
    <lineage>
        <taxon>Bacteria</taxon>
        <taxon>Bacillati</taxon>
        <taxon>Candidatus Margulisiibacteriota</taxon>
        <taxon>Candidatus Termititenacia</taxon>
        <taxon>Candidatus Termititenacales</taxon>
        <taxon>Candidatus Termititenacaceae</taxon>
        <taxon>Candidatus Termititenax</taxon>
    </lineage>
</organism>
<keyword evidence="2" id="KW-1185">Reference proteome</keyword>
<protein>
    <submittedName>
        <fullName evidence="1">Uncharacterized protein</fullName>
    </submittedName>
</protein>
<proteinExistence type="predicted"/>
<dbReference type="AlphaFoldDB" id="A0A388TEK9"/>
<reference evidence="1 2" key="1">
    <citation type="journal article" date="2019" name="ISME J.">
        <title>Genome analyses of uncultured TG2/ZB3 bacteria in 'Margulisbacteria' specifically attached to ectosymbiotic spirochetes of protists in the termite gut.</title>
        <authorList>
            <person name="Utami Y.D."/>
            <person name="Kuwahara H."/>
            <person name="Igai K."/>
            <person name="Murakami T."/>
            <person name="Sugaya K."/>
            <person name="Morikawa T."/>
            <person name="Nagura Y."/>
            <person name="Yuki M."/>
            <person name="Deevong P."/>
            <person name="Inoue T."/>
            <person name="Kihara K."/>
            <person name="Lo N."/>
            <person name="Yamada A."/>
            <person name="Ohkuma M."/>
            <person name="Hongoh Y."/>
        </authorList>
    </citation>
    <scope>NUCLEOTIDE SEQUENCE [LARGE SCALE GENOMIC DNA]</scope>
    <source>
        <strain evidence="1">NkOx7-01</strain>
    </source>
</reference>
<evidence type="ECO:0000313" key="1">
    <source>
        <dbReference type="EMBL" id="GBR75223.1"/>
    </source>
</evidence>
<gene>
    <name evidence="1" type="ORF">NO1_2246</name>
</gene>
<dbReference type="Proteomes" id="UP000269352">
    <property type="component" value="Unassembled WGS sequence"/>
</dbReference>
<accession>A0A388TEK9</accession>
<comment type="caution">
    <text evidence="1">The sequence shown here is derived from an EMBL/GenBank/DDBJ whole genome shotgun (WGS) entry which is preliminary data.</text>
</comment>